<feature type="compositionally biased region" description="Pro residues" evidence="1">
    <location>
        <begin position="446"/>
        <end position="463"/>
    </location>
</feature>
<dbReference type="Pfam" id="PF15685">
    <property type="entry name" value="GGN"/>
    <property type="match status" value="1"/>
</dbReference>
<feature type="compositionally biased region" description="Basic and acidic residues" evidence="1">
    <location>
        <begin position="20"/>
        <end position="30"/>
    </location>
</feature>
<feature type="compositionally biased region" description="Low complexity" evidence="1">
    <location>
        <begin position="464"/>
        <end position="478"/>
    </location>
</feature>
<feature type="compositionally biased region" description="Low complexity" evidence="1">
    <location>
        <begin position="244"/>
        <end position="255"/>
    </location>
</feature>
<proteinExistence type="predicted"/>
<feature type="compositionally biased region" description="Pro residues" evidence="1">
    <location>
        <begin position="567"/>
        <end position="593"/>
    </location>
</feature>
<feature type="compositionally biased region" description="Pro residues" evidence="1">
    <location>
        <begin position="113"/>
        <end position="126"/>
    </location>
</feature>
<feature type="compositionally biased region" description="Basic residues" evidence="1">
    <location>
        <begin position="597"/>
        <end position="606"/>
    </location>
</feature>
<evidence type="ECO:0000313" key="2">
    <source>
        <dbReference type="Proteomes" id="UP001652640"/>
    </source>
</evidence>
<evidence type="ECO:0000256" key="1">
    <source>
        <dbReference type="SAM" id="MobiDB-lite"/>
    </source>
</evidence>
<feature type="compositionally biased region" description="Pro residues" evidence="1">
    <location>
        <begin position="485"/>
        <end position="536"/>
    </location>
</feature>
<organism evidence="2 3">
    <name type="scientific">Odocoileus virginianus</name>
    <name type="common">White-tailed deer</name>
    <dbReference type="NCBI Taxonomy" id="9874"/>
    <lineage>
        <taxon>Eukaryota</taxon>
        <taxon>Metazoa</taxon>
        <taxon>Chordata</taxon>
        <taxon>Craniata</taxon>
        <taxon>Vertebrata</taxon>
        <taxon>Euteleostomi</taxon>
        <taxon>Mammalia</taxon>
        <taxon>Eutheria</taxon>
        <taxon>Laurasiatheria</taxon>
        <taxon>Artiodactyla</taxon>
        <taxon>Ruminantia</taxon>
        <taxon>Pecora</taxon>
        <taxon>Cervidae</taxon>
        <taxon>Odocoileinae</taxon>
        <taxon>Odocoileus</taxon>
    </lineage>
</organism>
<reference evidence="2" key="1">
    <citation type="journal article" date="2022" name="J. Hered.">
        <title>A De Novo Chromosome-Level Genome Assembly of the White-Tailed Deer, Odocoileus Virginianus.</title>
        <authorList>
            <person name="London E.W."/>
            <person name="Roca A.L."/>
            <person name="Novakofski J.E."/>
            <person name="Mateus-Pinilla N.E."/>
        </authorList>
    </citation>
    <scope>NUCLEOTIDE SEQUENCE [LARGE SCALE GENOMIC DNA]</scope>
</reference>
<reference evidence="3" key="2">
    <citation type="submission" date="2025-08" db="UniProtKB">
        <authorList>
            <consortium name="RefSeq"/>
        </authorList>
    </citation>
    <scope>IDENTIFICATION</scope>
    <source>
        <tissue evidence="3">Tongue muscle</tissue>
    </source>
</reference>
<dbReference type="PANTHER" id="PTHR47742:SF1">
    <property type="entry name" value="GAMETOGENETIN"/>
    <property type="match status" value="1"/>
</dbReference>
<dbReference type="GO" id="GO:0007276">
    <property type="term" value="P:gamete generation"/>
    <property type="evidence" value="ECO:0007669"/>
    <property type="project" value="InterPro"/>
</dbReference>
<dbReference type="Proteomes" id="UP001652640">
    <property type="component" value="Chromosome 20"/>
</dbReference>
<dbReference type="GO" id="GO:0006302">
    <property type="term" value="P:double-strand break repair"/>
    <property type="evidence" value="ECO:0007669"/>
    <property type="project" value="InterPro"/>
</dbReference>
<dbReference type="GO" id="GO:0031625">
    <property type="term" value="F:ubiquitin protein ligase binding"/>
    <property type="evidence" value="ECO:0007669"/>
    <property type="project" value="TreeGrafter"/>
</dbReference>
<feature type="compositionally biased region" description="Polar residues" evidence="1">
    <location>
        <begin position="256"/>
        <end position="270"/>
    </location>
</feature>
<name>A0A6J0WMN1_ODOVR</name>
<protein>
    <submittedName>
        <fullName evidence="3">Gametogenetin isoform X1</fullName>
    </submittedName>
</protein>
<feature type="region of interest" description="Disordered" evidence="1">
    <location>
        <begin position="1"/>
        <end position="290"/>
    </location>
</feature>
<dbReference type="InterPro" id="IPR031400">
    <property type="entry name" value="GGN"/>
</dbReference>
<feature type="compositionally biased region" description="Low complexity" evidence="1">
    <location>
        <begin position="554"/>
        <end position="566"/>
    </location>
</feature>
<gene>
    <name evidence="3" type="primary">GGN</name>
</gene>
<accession>A0A6J0WMN1</accession>
<dbReference type="FunCoup" id="A0A6J0WMN1">
    <property type="interactions" value="68"/>
</dbReference>
<dbReference type="OrthoDB" id="9424365at2759"/>
<feature type="compositionally biased region" description="Basic and acidic residues" evidence="1">
    <location>
        <begin position="611"/>
        <end position="626"/>
    </location>
</feature>
<dbReference type="PANTHER" id="PTHR47742">
    <property type="entry name" value="GAMETOGENETIN"/>
    <property type="match status" value="1"/>
</dbReference>
<feature type="compositionally biased region" description="Low complexity" evidence="1">
    <location>
        <begin position="127"/>
        <end position="149"/>
    </location>
</feature>
<feature type="compositionally biased region" description="Basic and acidic residues" evidence="1">
    <location>
        <begin position="65"/>
        <end position="81"/>
    </location>
</feature>
<feature type="region of interest" description="Disordered" evidence="1">
    <location>
        <begin position="442"/>
        <end position="651"/>
    </location>
</feature>
<feature type="region of interest" description="Disordered" evidence="1">
    <location>
        <begin position="351"/>
        <end position="413"/>
    </location>
</feature>
<dbReference type="InParanoid" id="A0A6J0WMN1"/>
<dbReference type="RefSeq" id="XP_020737309.2">
    <property type="nucleotide sequence ID" value="XM_020881650.2"/>
</dbReference>
<feature type="compositionally biased region" description="Pro residues" evidence="1">
    <location>
        <begin position="212"/>
        <end position="236"/>
    </location>
</feature>
<dbReference type="AlphaFoldDB" id="A0A6J0WMN1"/>
<keyword evidence="2" id="KW-1185">Reference proteome</keyword>
<dbReference type="KEGG" id="ovr:110129952"/>
<dbReference type="GeneID" id="110129952"/>
<sequence>MGGASGEVITEGAGHCKGAGLKERSKEMRPRTTRSGGRGRRHRSISKGDPEMGNVQSEPSAGGGSRKEQASDRSSDSRRTSLVEPEVTPSSPAMRLARGLGVLFPGSSAPPGLLVPPEPQASPSPLPLTLELPSPVTPPSEEAAAAAVSTPPPPPVGTLLPAPSKWRKPTGTPVPRIRGLLEASHRGQGDPPSLRPLPPPSRQLTEEDPDPVPRAPSPTPPPLEPRKPPLPPPSDRQPPDRRITPTLATPAATPTESQARLGSEGQTASGARSGAPPQAGEGEMARPAASEPGLSLLCKVTFKSGPPLPPAAASSSLAAKASFAGGGGGGGGLFAASGAISYAEVLKQGPLAPGASRPSGEVPRGTQKAEGGDGDGEGCSGPPSAPASLARTFPPPPYTTFPGSKPRFDWVSPPDGPERHFRFNGAGGGVWAPKRRSAAFSGPWSFTPPAPGQMHPAPGPRRPAPALLAPPMFIFPAPTNGEPVRPGPPGPPELPPPPPPPTPPPTLPPAPPPTPQPPVLQPTPLPVTLPPAPGPGPGHSESAVTPAPAPVPAPALTSALAADQAPAPAPAPAPSPAPAPTVDEPLPPAPAPVPVKTRTRRNKGPRAARAVPREDGAPGDGPRERTATTVTDSRGAGSGGSGSLPAGTANSGAARHWPPFQVLNSCPCKCYCRHQPRHRRLPRNVSAWLSTPTNHLSEPPWVATIKLAGSLVAGLEHYDLQATHSN</sequence>
<evidence type="ECO:0000313" key="3">
    <source>
        <dbReference type="RefSeq" id="XP_020737309.2"/>
    </source>
</evidence>